<keyword evidence="5" id="KW-0813">Transport</keyword>
<keyword evidence="10" id="KW-0472">Membrane</keyword>
<evidence type="ECO:0000256" key="13">
    <source>
        <dbReference type="SAM" id="MobiDB-lite"/>
    </source>
</evidence>
<protein>
    <recommendedName>
        <fullName evidence="4">Mitochondrial import inner membrane translocase subunit TIM16</fullName>
    </recommendedName>
    <alternativeName>
        <fullName evidence="3">Mitochondrial import inner membrane translocase subunit tim16</fullName>
    </alternativeName>
    <alternativeName>
        <fullName evidence="11 12">Presequence translocated-associated motor subunit PAM16</fullName>
    </alternativeName>
</protein>
<dbReference type="Pfam" id="PF03656">
    <property type="entry name" value="Pam16"/>
    <property type="match status" value="1"/>
</dbReference>
<dbReference type="GO" id="GO:0030150">
    <property type="term" value="P:protein import into mitochondrial matrix"/>
    <property type="evidence" value="ECO:0007669"/>
    <property type="project" value="InterPro"/>
</dbReference>
<comment type="caution">
    <text evidence="14">The sequence shown here is derived from an EMBL/GenBank/DDBJ whole genome shotgun (WGS) entry which is preliminary data.</text>
</comment>
<evidence type="ECO:0000256" key="1">
    <source>
        <dbReference type="ARBA" id="ARBA00004637"/>
    </source>
</evidence>
<evidence type="ECO:0000256" key="5">
    <source>
        <dbReference type="ARBA" id="ARBA00022448"/>
    </source>
</evidence>
<evidence type="ECO:0000256" key="2">
    <source>
        <dbReference type="ARBA" id="ARBA00008817"/>
    </source>
</evidence>
<accession>A0AA39PK04</accession>
<comment type="subcellular location">
    <subcellularLocation>
        <location evidence="1">Mitochondrion inner membrane</location>
        <topology evidence="1">Peripheral membrane protein</topology>
    </subcellularLocation>
</comment>
<name>A0AA39PK04_9AGAR</name>
<evidence type="ECO:0000256" key="7">
    <source>
        <dbReference type="ARBA" id="ARBA00022927"/>
    </source>
</evidence>
<proteinExistence type="inferred from homology"/>
<evidence type="ECO:0000256" key="9">
    <source>
        <dbReference type="ARBA" id="ARBA00023128"/>
    </source>
</evidence>
<evidence type="ECO:0000256" key="6">
    <source>
        <dbReference type="ARBA" id="ARBA00022792"/>
    </source>
</evidence>
<gene>
    <name evidence="14" type="ORF">IW261DRAFT_1451628</name>
</gene>
<reference evidence="14" key="1">
    <citation type="submission" date="2023-06" db="EMBL/GenBank/DDBJ databases">
        <authorList>
            <consortium name="Lawrence Berkeley National Laboratory"/>
            <person name="Ahrendt S."/>
            <person name="Sahu N."/>
            <person name="Indic B."/>
            <person name="Wong-Bajracharya J."/>
            <person name="Merenyi Z."/>
            <person name="Ke H.-M."/>
            <person name="Monk M."/>
            <person name="Kocsube S."/>
            <person name="Drula E."/>
            <person name="Lipzen A."/>
            <person name="Balint B."/>
            <person name="Henrissat B."/>
            <person name="Andreopoulos B."/>
            <person name="Martin F.M."/>
            <person name="Harder C.B."/>
            <person name="Rigling D."/>
            <person name="Ford K.L."/>
            <person name="Foster G.D."/>
            <person name="Pangilinan J."/>
            <person name="Papanicolaou A."/>
            <person name="Barry K."/>
            <person name="LaButti K."/>
            <person name="Viragh M."/>
            <person name="Koriabine M."/>
            <person name="Yan M."/>
            <person name="Riley R."/>
            <person name="Champramary S."/>
            <person name="Plett K.L."/>
            <person name="Tsai I.J."/>
            <person name="Slot J."/>
            <person name="Sipos G."/>
            <person name="Plett J."/>
            <person name="Nagy L.G."/>
            <person name="Grigoriev I.V."/>
        </authorList>
    </citation>
    <scope>NUCLEOTIDE SEQUENCE</scope>
    <source>
        <strain evidence="14">ICMP 16352</strain>
    </source>
</reference>
<feature type="region of interest" description="Disordered" evidence="13">
    <location>
        <begin position="132"/>
        <end position="162"/>
    </location>
</feature>
<evidence type="ECO:0000256" key="4">
    <source>
        <dbReference type="ARBA" id="ARBA00020721"/>
    </source>
</evidence>
<dbReference type="InterPro" id="IPR005341">
    <property type="entry name" value="Tim16"/>
</dbReference>
<dbReference type="GO" id="GO:0005744">
    <property type="term" value="C:TIM23 mitochondrial import inner membrane translocase complex"/>
    <property type="evidence" value="ECO:0007669"/>
    <property type="project" value="InterPro"/>
</dbReference>
<keyword evidence="7" id="KW-0653">Protein transport</keyword>
<dbReference type="PANTHER" id="PTHR12388:SF0">
    <property type="entry name" value="MITOCHONDRIAL IMPORT INNER MEMBRANE TRANSLOCASE SUBUNIT TIM16"/>
    <property type="match status" value="1"/>
</dbReference>
<dbReference type="Gene3D" id="1.10.287.110">
    <property type="entry name" value="DnaJ domain"/>
    <property type="match status" value="1"/>
</dbReference>
<keyword evidence="9" id="KW-0496">Mitochondrion</keyword>
<evidence type="ECO:0000256" key="10">
    <source>
        <dbReference type="ARBA" id="ARBA00023136"/>
    </source>
</evidence>
<evidence type="ECO:0000313" key="15">
    <source>
        <dbReference type="Proteomes" id="UP001175227"/>
    </source>
</evidence>
<dbReference type="AlphaFoldDB" id="A0AA39PK04"/>
<evidence type="ECO:0000313" key="14">
    <source>
        <dbReference type="EMBL" id="KAK0485707.1"/>
    </source>
</evidence>
<dbReference type="Proteomes" id="UP001175227">
    <property type="component" value="Unassembled WGS sequence"/>
</dbReference>
<dbReference type="InterPro" id="IPR036869">
    <property type="entry name" value="J_dom_sf"/>
</dbReference>
<keyword evidence="15" id="KW-1185">Reference proteome</keyword>
<keyword evidence="6" id="KW-0999">Mitochondrion inner membrane</keyword>
<keyword evidence="8" id="KW-0811">Translocation</keyword>
<sequence>MSSPRAIIQILLTSTRILGKAFFEAGRQAVKNAKAAPQAIGSDVSGVSNARSGSLTDQLTRQHRMTMDEAHLILNIKRGEELEKTLLHYEHLFKANSPPAETPKAATHGRSAAPLLNSHYLQSKVIRARERIEAELKGVETGENAGAPPPPPPGDSPVGGSS</sequence>
<evidence type="ECO:0000256" key="8">
    <source>
        <dbReference type="ARBA" id="ARBA00023010"/>
    </source>
</evidence>
<dbReference type="EMBL" id="JAUEPR010000004">
    <property type="protein sequence ID" value="KAK0485707.1"/>
    <property type="molecule type" value="Genomic_DNA"/>
</dbReference>
<evidence type="ECO:0000256" key="12">
    <source>
        <dbReference type="ARBA" id="ARBA00031407"/>
    </source>
</evidence>
<organism evidence="14 15">
    <name type="scientific">Armillaria novae-zelandiae</name>
    <dbReference type="NCBI Taxonomy" id="153914"/>
    <lineage>
        <taxon>Eukaryota</taxon>
        <taxon>Fungi</taxon>
        <taxon>Dikarya</taxon>
        <taxon>Basidiomycota</taxon>
        <taxon>Agaricomycotina</taxon>
        <taxon>Agaricomycetes</taxon>
        <taxon>Agaricomycetidae</taxon>
        <taxon>Agaricales</taxon>
        <taxon>Marasmiineae</taxon>
        <taxon>Physalacriaceae</taxon>
        <taxon>Armillaria</taxon>
    </lineage>
</organism>
<dbReference type="PANTHER" id="PTHR12388">
    <property type="entry name" value="MITOCHONDRIA ASSOCIATED GRANULOCYTE MACROPHAGE CSF SIGNALING MOLECULE"/>
    <property type="match status" value="1"/>
</dbReference>
<comment type="similarity">
    <text evidence="2">Belongs to the TIM16/PAM16 family.</text>
</comment>
<evidence type="ECO:0000256" key="3">
    <source>
        <dbReference type="ARBA" id="ARBA00013571"/>
    </source>
</evidence>
<evidence type="ECO:0000256" key="11">
    <source>
        <dbReference type="ARBA" id="ARBA00030422"/>
    </source>
</evidence>